<dbReference type="RefSeq" id="WP_379859973.1">
    <property type="nucleotide sequence ID" value="NZ_JBHMFC010000010.1"/>
</dbReference>
<name>A0ABV5F8K2_9FLAO</name>
<gene>
    <name evidence="1" type="ORF">ACFFU9_03420</name>
</gene>
<reference evidence="1 2" key="1">
    <citation type="submission" date="2024-09" db="EMBL/GenBank/DDBJ databases">
        <authorList>
            <person name="Sun Q."/>
            <person name="Mori K."/>
        </authorList>
    </citation>
    <scope>NUCLEOTIDE SEQUENCE [LARGE SCALE GENOMIC DNA]</scope>
    <source>
        <strain evidence="1 2">CECT 8622</strain>
    </source>
</reference>
<keyword evidence="2" id="KW-1185">Reference proteome</keyword>
<accession>A0ABV5F8K2</accession>
<evidence type="ECO:0008006" key="3">
    <source>
        <dbReference type="Google" id="ProtNLM"/>
    </source>
</evidence>
<organism evidence="1 2">
    <name type="scientific">Mariniflexile ostreae</name>
    <dbReference type="NCBI Taxonomy" id="1520892"/>
    <lineage>
        <taxon>Bacteria</taxon>
        <taxon>Pseudomonadati</taxon>
        <taxon>Bacteroidota</taxon>
        <taxon>Flavobacteriia</taxon>
        <taxon>Flavobacteriales</taxon>
        <taxon>Flavobacteriaceae</taxon>
        <taxon>Mariniflexile</taxon>
    </lineage>
</organism>
<dbReference type="Proteomes" id="UP001589585">
    <property type="component" value="Unassembled WGS sequence"/>
</dbReference>
<comment type="caution">
    <text evidence="1">The sequence shown here is derived from an EMBL/GenBank/DDBJ whole genome shotgun (WGS) entry which is preliminary data.</text>
</comment>
<dbReference type="EMBL" id="JBHMFC010000010">
    <property type="protein sequence ID" value="MFB9055783.1"/>
    <property type="molecule type" value="Genomic_DNA"/>
</dbReference>
<evidence type="ECO:0000313" key="2">
    <source>
        <dbReference type="Proteomes" id="UP001589585"/>
    </source>
</evidence>
<protein>
    <recommendedName>
        <fullName evidence="3">YceI-like domain-containing protein</fullName>
    </recommendedName>
</protein>
<proteinExistence type="predicted"/>
<sequence>MQKSFLSFILLCLFLSSCQKEQNPFEVGKHHVGLLTDSTLVQNLKTIYSKDSIVRTGNDNRFMGNTNHIEIFEKGGKPLLSLTSSHAPDSIAVINSVRILDPRFVTKKNVSSLSTFKDISNNYKISGIDNLINSVVVSVNEINAAFTIDKKELPSNLRFDMDLKIEAIHIPEHAKIKYFFINWN</sequence>
<dbReference type="PROSITE" id="PS51257">
    <property type="entry name" value="PROKAR_LIPOPROTEIN"/>
    <property type="match status" value="1"/>
</dbReference>
<evidence type="ECO:0000313" key="1">
    <source>
        <dbReference type="EMBL" id="MFB9055783.1"/>
    </source>
</evidence>